<name>A0A221WA13_9PSEU</name>
<sequence length="242" mass="25020">MTSHNSACDPSDVMGVKKMMTGAVAALVCMAAGCGSTETTEAAPDHGLVPEYTEVDGALVVPDATEESATAAIHDWFAANTDDQEAASIAVVRDETATTVVCRGEWVVSEDASQLYTAGRVTGDTYPATLVECPNPGGDDRPEVVGVSAQEVVDVFAAADLAVPEPRDTTAGCTELRCASRVTTDAVTVLTFAEEPPAIAYEEGFGEGAHRDGLVVLSYSAARTPEADQAAYEAVLAELLAS</sequence>
<keyword evidence="2" id="KW-1185">Reference proteome</keyword>
<reference evidence="1 2" key="1">
    <citation type="submission" date="2017-07" db="EMBL/GenBank/DDBJ databases">
        <title>Complete genome sequence of Actinoalloteichus hoggarensis DSM 45943, type strain of Actinoalloteichus hoggarensis.</title>
        <authorList>
            <person name="Ruckert C."/>
            <person name="Nouioui I."/>
            <person name="Willmese J."/>
            <person name="van Wezel G."/>
            <person name="Klenk H.-P."/>
            <person name="Kalinowski J."/>
            <person name="Zotchev S.B."/>
        </authorList>
    </citation>
    <scope>NUCLEOTIDE SEQUENCE [LARGE SCALE GENOMIC DNA]</scope>
    <source>
        <strain evidence="1 2">DSM 45943</strain>
    </source>
</reference>
<dbReference type="AlphaFoldDB" id="A0A221WA13"/>
<accession>A0A221WA13</accession>
<organism evidence="1 2">
    <name type="scientific">Actinoalloteichus hoggarensis</name>
    <dbReference type="NCBI Taxonomy" id="1470176"/>
    <lineage>
        <taxon>Bacteria</taxon>
        <taxon>Bacillati</taxon>
        <taxon>Actinomycetota</taxon>
        <taxon>Actinomycetes</taxon>
        <taxon>Pseudonocardiales</taxon>
        <taxon>Pseudonocardiaceae</taxon>
        <taxon>Actinoalloteichus</taxon>
    </lineage>
</organism>
<dbReference type="EMBL" id="CP022521">
    <property type="protein sequence ID" value="ASO22561.1"/>
    <property type="molecule type" value="Genomic_DNA"/>
</dbReference>
<evidence type="ECO:0000313" key="2">
    <source>
        <dbReference type="Proteomes" id="UP000204221"/>
    </source>
</evidence>
<dbReference type="RefSeq" id="WP_157737032.1">
    <property type="nucleotide sequence ID" value="NZ_CP022521.1"/>
</dbReference>
<dbReference type="OrthoDB" id="4209624at2"/>
<gene>
    <name evidence="1" type="ORF">AHOG_24780</name>
</gene>
<proteinExistence type="predicted"/>
<protein>
    <submittedName>
        <fullName evidence="1">Uncharacterized protein</fullName>
    </submittedName>
</protein>
<evidence type="ECO:0000313" key="1">
    <source>
        <dbReference type="EMBL" id="ASO22561.1"/>
    </source>
</evidence>
<dbReference type="KEGG" id="ahg:AHOG_24780"/>
<dbReference type="Proteomes" id="UP000204221">
    <property type="component" value="Chromosome"/>
</dbReference>